<dbReference type="PANTHER" id="PTHR30492:SF0">
    <property type="entry name" value="METHYLGLYOXAL SYNTHASE"/>
    <property type="match status" value="1"/>
</dbReference>
<organism evidence="4 5">
    <name type="scientific">Planococcus dechangensis</name>
    <dbReference type="NCBI Taxonomy" id="1176255"/>
    <lineage>
        <taxon>Bacteria</taxon>
        <taxon>Bacillati</taxon>
        <taxon>Bacillota</taxon>
        <taxon>Bacilli</taxon>
        <taxon>Bacillales</taxon>
        <taxon>Caryophanaceae</taxon>
        <taxon>Planococcus</taxon>
    </lineage>
</organism>
<dbReference type="InterPro" id="IPR001206">
    <property type="entry name" value="Diacylglycerol_kinase_cat_dom"/>
</dbReference>
<evidence type="ECO:0000259" key="3">
    <source>
        <dbReference type="PROSITE" id="PS50146"/>
    </source>
</evidence>
<dbReference type="GO" id="GO:0016301">
    <property type="term" value="F:kinase activity"/>
    <property type="evidence" value="ECO:0007669"/>
    <property type="project" value="UniProtKB-KW"/>
</dbReference>
<dbReference type="InterPro" id="IPR017438">
    <property type="entry name" value="ATP-NAD_kinase_N"/>
</dbReference>
<comment type="caution">
    <text evidence="4">The sequence shown here is derived from an EMBL/GenBank/DDBJ whole genome shotgun (WGS) entry which is preliminary data.</text>
</comment>
<sequence length="303" mass="32636">MSGFTHSILLYNAQAGPSTVDAMMSLAVPKLAAISKTLELIKTDSPEEFETVCRSSGERADALFVAGGDGTVHLAARALAPIDNPPPLGILPSGTCNDFARTMGIPLFLDEAASSISQGNVQKVDTAIINDGTFLNFAGIGLITDASFNIDPDLKERYGKLSYFMSAMQTMRQAEPFHVSLTVDGQDYEEEAVLVLVMNGKSIGTHLFPLQSIDPADGLLDVFIIQSSSFAAIREWFSLSNPELPSEGLEHIIHLQGKQIEIRTPSPMDIDTDGEIYMKTPASIHIQPGNLNLLVPNVDNAFV</sequence>
<keyword evidence="4" id="KW-0418">Kinase</keyword>
<accession>A0ABV9MDJ7</accession>
<feature type="domain" description="DAGKc" evidence="3">
    <location>
        <begin position="2"/>
        <end position="133"/>
    </location>
</feature>
<dbReference type="InterPro" id="IPR004363">
    <property type="entry name" value="Methylgl_synth"/>
</dbReference>
<dbReference type="PANTHER" id="PTHR30492">
    <property type="entry name" value="METHYLGLYOXAL SYNTHASE"/>
    <property type="match status" value="1"/>
</dbReference>
<dbReference type="InterPro" id="IPR016064">
    <property type="entry name" value="NAD/diacylglycerol_kinase_sf"/>
</dbReference>
<keyword evidence="5" id="KW-1185">Reference proteome</keyword>
<dbReference type="Gene3D" id="2.60.200.40">
    <property type="match status" value="1"/>
</dbReference>
<keyword evidence="1" id="KW-0547">Nucleotide-binding</keyword>
<evidence type="ECO:0000256" key="2">
    <source>
        <dbReference type="ARBA" id="ARBA00022840"/>
    </source>
</evidence>
<evidence type="ECO:0000313" key="4">
    <source>
        <dbReference type="EMBL" id="MFC4713186.1"/>
    </source>
</evidence>
<dbReference type="NCBIfam" id="TIGR00147">
    <property type="entry name" value="YegS/Rv2252/BmrU family lipid kinase"/>
    <property type="match status" value="1"/>
</dbReference>
<dbReference type="EC" id="2.7.1.-" evidence="4"/>
<keyword evidence="2" id="KW-0067">ATP-binding</keyword>
<proteinExistence type="predicted"/>
<protein>
    <submittedName>
        <fullName evidence="4">Diacylglycerol/lipid kinase family protein</fullName>
        <ecNumber evidence="4">2.7.1.-</ecNumber>
    </submittedName>
</protein>
<reference evidence="5" key="1">
    <citation type="journal article" date="2019" name="Int. J. Syst. Evol. Microbiol.">
        <title>The Global Catalogue of Microorganisms (GCM) 10K type strain sequencing project: providing services to taxonomists for standard genome sequencing and annotation.</title>
        <authorList>
            <consortium name="The Broad Institute Genomics Platform"/>
            <consortium name="The Broad Institute Genome Sequencing Center for Infectious Disease"/>
            <person name="Wu L."/>
            <person name="Ma J."/>
        </authorList>
    </citation>
    <scope>NUCLEOTIDE SEQUENCE [LARGE SCALE GENOMIC DNA]</scope>
    <source>
        <strain evidence="5">CGMCC 1.12151</strain>
    </source>
</reference>
<name>A0ABV9MDJ7_9BACL</name>
<dbReference type="Gene3D" id="3.40.50.10330">
    <property type="entry name" value="Probable inorganic polyphosphate/atp-NAD kinase, domain 1"/>
    <property type="match status" value="1"/>
</dbReference>
<dbReference type="Pfam" id="PF00781">
    <property type="entry name" value="DAGK_cat"/>
    <property type="match status" value="1"/>
</dbReference>
<dbReference type="Pfam" id="PF19279">
    <property type="entry name" value="YegS_C"/>
    <property type="match status" value="1"/>
</dbReference>
<dbReference type="PROSITE" id="PS50146">
    <property type="entry name" value="DAGK"/>
    <property type="match status" value="1"/>
</dbReference>
<evidence type="ECO:0000256" key="1">
    <source>
        <dbReference type="ARBA" id="ARBA00022741"/>
    </source>
</evidence>
<keyword evidence="4" id="KW-0808">Transferase</keyword>
<dbReference type="SMART" id="SM00046">
    <property type="entry name" value="DAGKc"/>
    <property type="match status" value="1"/>
</dbReference>
<dbReference type="SUPFAM" id="SSF111331">
    <property type="entry name" value="NAD kinase/diacylglycerol kinase-like"/>
    <property type="match status" value="1"/>
</dbReference>
<dbReference type="RefSeq" id="WP_377278825.1">
    <property type="nucleotide sequence ID" value="NZ_JBHSGL010000005.1"/>
</dbReference>
<dbReference type="InterPro" id="IPR005218">
    <property type="entry name" value="Diacylglycerol/lipid_kinase"/>
</dbReference>
<dbReference type="InterPro" id="IPR045540">
    <property type="entry name" value="YegS/DAGK_C"/>
</dbReference>
<dbReference type="Proteomes" id="UP001595932">
    <property type="component" value="Unassembled WGS sequence"/>
</dbReference>
<dbReference type="EMBL" id="JBHSGL010000005">
    <property type="protein sequence ID" value="MFC4713186.1"/>
    <property type="molecule type" value="Genomic_DNA"/>
</dbReference>
<gene>
    <name evidence="4" type="ORF">ACFO5U_09955</name>
</gene>
<evidence type="ECO:0000313" key="5">
    <source>
        <dbReference type="Proteomes" id="UP001595932"/>
    </source>
</evidence>